<evidence type="ECO:0000313" key="1">
    <source>
        <dbReference type="EMBL" id="CAB5219902.1"/>
    </source>
</evidence>
<gene>
    <name evidence="1" type="ORF">UFOVP231_11</name>
</gene>
<sequence length="71" mass="8266">MATTYQAYYQYELKKLINSDIDRLKEELLSSYKITGFDFSSYRHHVGKIEGLRMAIELCEEADAIVNGKEK</sequence>
<reference evidence="1" key="1">
    <citation type="submission" date="2020-05" db="EMBL/GenBank/DDBJ databases">
        <authorList>
            <person name="Chiriac C."/>
            <person name="Salcher M."/>
            <person name="Ghai R."/>
            <person name="Kavagutti S V."/>
        </authorList>
    </citation>
    <scope>NUCLEOTIDE SEQUENCE</scope>
</reference>
<organism evidence="1">
    <name type="scientific">uncultured Caudovirales phage</name>
    <dbReference type="NCBI Taxonomy" id="2100421"/>
    <lineage>
        <taxon>Viruses</taxon>
        <taxon>Duplodnaviria</taxon>
        <taxon>Heunggongvirae</taxon>
        <taxon>Uroviricota</taxon>
        <taxon>Caudoviricetes</taxon>
        <taxon>Peduoviridae</taxon>
        <taxon>Maltschvirus</taxon>
        <taxon>Maltschvirus maltsch</taxon>
    </lineage>
</organism>
<accession>A0A6J7WT85</accession>
<proteinExistence type="predicted"/>
<name>A0A6J7WT85_9CAUD</name>
<dbReference type="EMBL" id="LR798279">
    <property type="protein sequence ID" value="CAB5219902.1"/>
    <property type="molecule type" value="Genomic_DNA"/>
</dbReference>
<protein>
    <submittedName>
        <fullName evidence="1">Uncharacterized protein</fullName>
    </submittedName>
</protein>